<dbReference type="GO" id="GO:0005634">
    <property type="term" value="C:nucleus"/>
    <property type="evidence" value="ECO:0007669"/>
    <property type="project" value="UniProtKB-SubCell"/>
</dbReference>
<evidence type="ECO:0000256" key="1">
    <source>
        <dbReference type="ARBA" id="ARBA00004123"/>
    </source>
</evidence>
<gene>
    <name evidence="11" type="ORF">RDB_LOCUS69072</name>
</gene>
<accession>A0A8H3ANP2</accession>
<comment type="similarity">
    <text evidence="2 9">Belongs to the EAF6 family.</text>
</comment>
<keyword evidence="9" id="KW-0227">DNA damage</keyword>
<dbReference type="AlphaFoldDB" id="A0A8H3ANP2"/>
<keyword evidence="6" id="KW-0175">Coiled coil</keyword>
<protein>
    <recommendedName>
        <fullName evidence="3 9">Chromatin modification-related protein EAF6</fullName>
    </recommendedName>
</protein>
<keyword evidence="4 9" id="KW-0156">Chromatin regulator</keyword>
<dbReference type="InterPro" id="IPR015418">
    <property type="entry name" value="Eaf6"/>
</dbReference>
<dbReference type="GO" id="GO:0035267">
    <property type="term" value="C:NuA4 histone acetyltransferase complex"/>
    <property type="evidence" value="ECO:0007669"/>
    <property type="project" value="UniProtKB-UniRule"/>
</dbReference>
<dbReference type="PANTHER" id="PTHR13476">
    <property type="entry name" value="CHROMATIN MODIFICATION-RELATED PROTEIN MEAF6"/>
    <property type="match status" value="1"/>
</dbReference>
<evidence type="ECO:0000256" key="4">
    <source>
        <dbReference type="ARBA" id="ARBA00022853"/>
    </source>
</evidence>
<keyword evidence="7 9" id="KW-0804">Transcription</keyword>
<evidence type="ECO:0000313" key="12">
    <source>
        <dbReference type="Proteomes" id="UP000663843"/>
    </source>
</evidence>
<feature type="compositionally biased region" description="Basic and acidic residues" evidence="10">
    <location>
        <begin position="130"/>
        <end position="140"/>
    </location>
</feature>
<evidence type="ECO:0000256" key="5">
    <source>
        <dbReference type="ARBA" id="ARBA00023015"/>
    </source>
</evidence>
<evidence type="ECO:0000256" key="10">
    <source>
        <dbReference type="SAM" id="MobiDB-lite"/>
    </source>
</evidence>
<dbReference type="EMBL" id="CAJMWT010002183">
    <property type="protein sequence ID" value="CAE6435406.1"/>
    <property type="molecule type" value="Genomic_DNA"/>
</dbReference>
<evidence type="ECO:0000256" key="9">
    <source>
        <dbReference type="RuleBase" id="RU368022"/>
    </source>
</evidence>
<evidence type="ECO:0000256" key="3">
    <source>
        <dbReference type="ARBA" id="ARBA00018504"/>
    </source>
</evidence>
<keyword evidence="8 9" id="KW-0539">Nucleus</keyword>
<proteinExistence type="inferred from homology"/>
<keyword evidence="9" id="KW-0234">DNA repair</keyword>
<feature type="compositionally biased region" description="Basic residues" evidence="10">
    <location>
        <begin position="162"/>
        <end position="173"/>
    </location>
</feature>
<evidence type="ECO:0000256" key="6">
    <source>
        <dbReference type="ARBA" id="ARBA00023054"/>
    </source>
</evidence>
<name>A0A8H3ANP2_9AGAM</name>
<evidence type="ECO:0000313" key="11">
    <source>
        <dbReference type="EMBL" id="CAE6435406.1"/>
    </source>
</evidence>
<comment type="function">
    <text evidence="9">Component of the NuA4 histone acetyltransferase complex which is involved in transcriptional activation of selected genes principally by acetylation of nucleosomal histone H4 and H2A. The NuA4 complex is also involved in DNA repair.</text>
</comment>
<organism evidence="11 12">
    <name type="scientific">Rhizoctonia solani</name>
    <dbReference type="NCBI Taxonomy" id="456999"/>
    <lineage>
        <taxon>Eukaryota</taxon>
        <taxon>Fungi</taxon>
        <taxon>Dikarya</taxon>
        <taxon>Basidiomycota</taxon>
        <taxon>Agaricomycotina</taxon>
        <taxon>Agaricomycetes</taxon>
        <taxon>Cantharellales</taxon>
        <taxon>Ceratobasidiaceae</taxon>
        <taxon>Rhizoctonia</taxon>
    </lineage>
</organism>
<evidence type="ECO:0000256" key="2">
    <source>
        <dbReference type="ARBA" id="ARBA00010916"/>
    </source>
</evidence>
<dbReference type="GO" id="GO:0006281">
    <property type="term" value="P:DNA repair"/>
    <property type="evidence" value="ECO:0007669"/>
    <property type="project" value="UniProtKB-UniRule"/>
</dbReference>
<dbReference type="Pfam" id="PF09340">
    <property type="entry name" value="NuA4"/>
    <property type="match status" value="1"/>
</dbReference>
<keyword evidence="5 9" id="KW-0805">Transcription regulation</keyword>
<dbReference type="Proteomes" id="UP000663843">
    <property type="component" value="Unassembled WGS sequence"/>
</dbReference>
<comment type="caution">
    <text evidence="11">The sequence shown here is derived from an EMBL/GenBank/DDBJ whole genome shotgun (WGS) entry which is preliminary data.</text>
</comment>
<evidence type="ECO:0000256" key="8">
    <source>
        <dbReference type="ARBA" id="ARBA00023242"/>
    </source>
</evidence>
<comment type="subcellular location">
    <subcellularLocation>
        <location evidence="1 9">Nucleus</location>
    </subcellularLocation>
</comment>
<evidence type="ECO:0000256" key="7">
    <source>
        <dbReference type="ARBA" id="ARBA00023163"/>
    </source>
</evidence>
<feature type="region of interest" description="Disordered" evidence="10">
    <location>
        <begin position="105"/>
        <end position="173"/>
    </location>
</feature>
<dbReference type="GO" id="GO:0006325">
    <property type="term" value="P:chromatin organization"/>
    <property type="evidence" value="ECO:0007669"/>
    <property type="project" value="UniProtKB-KW"/>
</dbReference>
<reference evidence="11" key="1">
    <citation type="submission" date="2021-01" db="EMBL/GenBank/DDBJ databases">
        <authorList>
            <person name="Kaushik A."/>
        </authorList>
    </citation>
    <scope>NUCLEOTIDE SEQUENCE</scope>
    <source>
        <strain evidence="11">AG2-2IIIB</strain>
    </source>
</reference>
<sequence length="173" mass="19157">MSTEAEGKALYESARKDLVNALMKRKEIDKQLAILESQIYTFEGNYLTETTNSGGNIIQGFENYLKHPNAANRKKYEITDGDRIFSNSSSTYGKKSLVVNGDADRSADDAAAGSHVTVSLPAARQGSEARSIDSRRDRDSKQKKRPNNQRDDEGTPPLAGTTRKKRPRMASED</sequence>
<comment type="subunit">
    <text evidence="9">Component of the NuA4 histone acetyltransferase complex.</text>
</comment>